<keyword evidence="3 4" id="KW-0597">Phosphoprotein</keyword>
<evidence type="ECO:0000256" key="3">
    <source>
        <dbReference type="ARBA" id="ARBA00022553"/>
    </source>
</evidence>
<dbReference type="SMART" id="SM00387">
    <property type="entry name" value="HATPase_c"/>
    <property type="match status" value="1"/>
</dbReference>
<name>A0ABW9YYL7_9HYPH</name>
<evidence type="ECO:0000256" key="4">
    <source>
        <dbReference type="PROSITE-ProRule" id="PRU00169"/>
    </source>
</evidence>
<dbReference type="PROSITE" id="PS50113">
    <property type="entry name" value="PAC"/>
    <property type="match status" value="1"/>
</dbReference>
<evidence type="ECO:0000313" key="9">
    <source>
        <dbReference type="EMBL" id="NBJ24213.1"/>
    </source>
</evidence>
<dbReference type="InterPro" id="IPR013655">
    <property type="entry name" value="PAS_fold_3"/>
</dbReference>
<protein>
    <recommendedName>
        <fullName evidence="2">histidine kinase</fullName>
        <ecNumber evidence="2">2.7.13.3</ecNumber>
    </recommendedName>
</protein>
<dbReference type="InterPro" id="IPR011006">
    <property type="entry name" value="CheY-like_superfamily"/>
</dbReference>
<dbReference type="InterPro" id="IPR005467">
    <property type="entry name" value="His_kinase_dom"/>
</dbReference>
<evidence type="ECO:0000259" key="7">
    <source>
        <dbReference type="PROSITE" id="PS50112"/>
    </source>
</evidence>
<comment type="catalytic activity">
    <reaction evidence="1">
        <text>ATP + protein L-histidine = ADP + protein N-phospho-L-histidine.</text>
        <dbReference type="EC" id="2.7.13.3"/>
    </reaction>
</comment>
<dbReference type="InterPro" id="IPR035965">
    <property type="entry name" value="PAS-like_dom_sf"/>
</dbReference>
<dbReference type="PROSITE" id="PS50110">
    <property type="entry name" value="RESPONSE_REGULATORY"/>
    <property type="match status" value="2"/>
</dbReference>
<dbReference type="SMART" id="SM00448">
    <property type="entry name" value="REC"/>
    <property type="match status" value="2"/>
</dbReference>
<dbReference type="Gene3D" id="3.30.450.20">
    <property type="entry name" value="PAS domain"/>
    <property type="match status" value="1"/>
</dbReference>
<proteinExistence type="predicted"/>
<comment type="caution">
    <text evidence="9">The sequence shown here is derived from an EMBL/GenBank/DDBJ whole genome shotgun (WGS) entry which is preliminary data.</text>
</comment>
<evidence type="ECO:0000259" key="8">
    <source>
        <dbReference type="PROSITE" id="PS50113"/>
    </source>
</evidence>
<dbReference type="PANTHER" id="PTHR43065:SF42">
    <property type="entry name" value="TWO-COMPONENT SENSOR PPRA"/>
    <property type="match status" value="1"/>
</dbReference>
<dbReference type="PROSITE" id="PS50112">
    <property type="entry name" value="PAS"/>
    <property type="match status" value="1"/>
</dbReference>
<reference evidence="9 10" key="1">
    <citation type="submission" date="2020-01" db="EMBL/GenBank/DDBJ databases">
        <title>Microvirga sp. nov., an arsenate reduction bacterium isolated from Tibet hotspring sediments.</title>
        <authorList>
            <person name="Yuan C.-G."/>
        </authorList>
    </citation>
    <scope>NUCLEOTIDE SEQUENCE [LARGE SCALE GENOMIC DNA]</scope>
    <source>
        <strain evidence="9 10">SYSU G3D203</strain>
    </source>
</reference>
<dbReference type="InterPro" id="IPR003661">
    <property type="entry name" value="HisK_dim/P_dom"/>
</dbReference>
<feature type="domain" description="PAC" evidence="8">
    <location>
        <begin position="266"/>
        <end position="318"/>
    </location>
</feature>
<dbReference type="EMBL" id="JAAAXJ010000003">
    <property type="protein sequence ID" value="NBJ24213.1"/>
    <property type="molecule type" value="Genomic_DNA"/>
</dbReference>
<dbReference type="InterPro" id="IPR036097">
    <property type="entry name" value="HisK_dim/P_sf"/>
</dbReference>
<feature type="domain" description="Response regulatory" evidence="6">
    <location>
        <begin position="32"/>
        <end position="149"/>
    </location>
</feature>
<feature type="modified residue" description="4-aspartylphosphate" evidence="4">
    <location>
        <position position="81"/>
    </location>
</feature>
<dbReference type="InterPro" id="IPR003594">
    <property type="entry name" value="HATPase_dom"/>
</dbReference>
<dbReference type="InterPro" id="IPR001789">
    <property type="entry name" value="Sig_transdc_resp-reg_receiver"/>
</dbReference>
<dbReference type="Gene3D" id="1.10.287.130">
    <property type="match status" value="1"/>
</dbReference>
<keyword evidence="10" id="KW-1185">Reference proteome</keyword>
<evidence type="ECO:0000259" key="6">
    <source>
        <dbReference type="PROSITE" id="PS50110"/>
    </source>
</evidence>
<dbReference type="InterPro" id="IPR004358">
    <property type="entry name" value="Sig_transdc_His_kin-like_C"/>
</dbReference>
<dbReference type="SUPFAM" id="SSF55874">
    <property type="entry name" value="ATPase domain of HSP90 chaperone/DNA topoisomerase II/histidine kinase"/>
    <property type="match status" value="1"/>
</dbReference>
<dbReference type="Pfam" id="PF00512">
    <property type="entry name" value="HisKA"/>
    <property type="match status" value="1"/>
</dbReference>
<feature type="modified residue" description="4-aspartylphosphate" evidence="4">
    <location>
        <position position="621"/>
    </location>
</feature>
<dbReference type="CDD" id="cd00130">
    <property type="entry name" value="PAS"/>
    <property type="match status" value="1"/>
</dbReference>
<dbReference type="InterPro" id="IPR000014">
    <property type="entry name" value="PAS"/>
</dbReference>
<evidence type="ECO:0000256" key="2">
    <source>
        <dbReference type="ARBA" id="ARBA00012438"/>
    </source>
</evidence>
<dbReference type="PROSITE" id="PS50109">
    <property type="entry name" value="HIS_KIN"/>
    <property type="match status" value="1"/>
</dbReference>
<evidence type="ECO:0000256" key="1">
    <source>
        <dbReference type="ARBA" id="ARBA00000085"/>
    </source>
</evidence>
<evidence type="ECO:0000313" key="10">
    <source>
        <dbReference type="Proteomes" id="UP000818323"/>
    </source>
</evidence>
<dbReference type="Proteomes" id="UP000818323">
    <property type="component" value="Unassembled WGS sequence"/>
</dbReference>
<dbReference type="RefSeq" id="WP_161722541.1">
    <property type="nucleotide sequence ID" value="NZ_JAAAXI010000004.1"/>
</dbReference>
<dbReference type="Pfam" id="PF00072">
    <property type="entry name" value="Response_reg"/>
    <property type="match status" value="2"/>
</dbReference>
<feature type="domain" description="Response regulatory" evidence="6">
    <location>
        <begin position="571"/>
        <end position="682"/>
    </location>
</feature>
<dbReference type="SUPFAM" id="SSF47384">
    <property type="entry name" value="Homodimeric domain of signal transducing histidine kinase"/>
    <property type="match status" value="1"/>
</dbReference>
<dbReference type="PANTHER" id="PTHR43065">
    <property type="entry name" value="SENSOR HISTIDINE KINASE"/>
    <property type="match status" value="1"/>
</dbReference>
<accession>A0ABW9YYL7</accession>
<dbReference type="SUPFAM" id="SSF55785">
    <property type="entry name" value="PYP-like sensor domain (PAS domain)"/>
    <property type="match status" value="1"/>
</dbReference>
<dbReference type="NCBIfam" id="TIGR00229">
    <property type="entry name" value="sensory_box"/>
    <property type="match status" value="1"/>
</dbReference>
<sequence length="702" mass="78757">MTDDVGRVVPDLKADDFHLVAARPLIAPILAKILVVDDDPRNLMAVEEVIRSPGVQVVTADSGEAALRHVLQDDFAVILLDVQMPRLDGYEVAGLIRNRPRSSRVPILFLTAFNKDDMHVFKGYSAGAVDYVFKPIEPLILKSKVDIFVDLYRKTEEIRRQAEQERHLLMDNLRVRSEKLKAEQALRRREEHQSIVLQSLPIALYTASLEEDHRRLHFTNESIERITGFRPEAFLERSDFWSSRLNAEDRERVMTQLQRLGQEDALSLEYRWTCADGVERHFLDQTVLMRDDNGHPREIFGMWFDITERKQMEQNLLHASKLEALGRLTGGIAHDFNNMLSVVIGNLDLLKKSIQGNSKAERRVHMAMESAQHCADLTYRLLTFSRRQALQVSTIDVLSLMPSLLELMRRTLGEHVNASFHAEPDIWPVQVDRAQLEAALLNLAVNARDAMPDGGDLTIRIENRSVEEGKSISAGDYVMIAVSDTGTGMPPEVLEKVFEPFFTTKESGKGTGLGLSMVYGFVQQCCGHIEVESAPNAGTTIRILLPRSHDAVESPSQRQPELSHPFGEGRTVLVVEDNPAVRQVAISTLNTLGFKVMEAETGDEAALMLKSNKQISLVLSDVRMPGELSGIDLARLIQSEMPGVQVLLTTGYFDGEDQLEGLHLLYKPYRATDLAEKIQALMELPHQVDLENAQKQRAAAVA</sequence>
<dbReference type="SUPFAM" id="SSF52172">
    <property type="entry name" value="CheY-like"/>
    <property type="match status" value="2"/>
</dbReference>
<evidence type="ECO:0000259" key="5">
    <source>
        <dbReference type="PROSITE" id="PS50109"/>
    </source>
</evidence>
<dbReference type="EC" id="2.7.13.3" evidence="2"/>
<dbReference type="PRINTS" id="PR00344">
    <property type="entry name" value="BCTRLSENSOR"/>
</dbReference>
<dbReference type="InterPro" id="IPR000700">
    <property type="entry name" value="PAS-assoc_C"/>
</dbReference>
<gene>
    <name evidence="9" type="ORF">GR303_07580</name>
</gene>
<dbReference type="Gene3D" id="3.30.565.10">
    <property type="entry name" value="Histidine kinase-like ATPase, C-terminal domain"/>
    <property type="match status" value="1"/>
</dbReference>
<dbReference type="InterPro" id="IPR036890">
    <property type="entry name" value="HATPase_C_sf"/>
</dbReference>
<feature type="domain" description="Histidine kinase" evidence="5">
    <location>
        <begin position="331"/>
        <end position="549"/>
    </location>
</feature>
<dbReference type="SMART" id="SM00086">
    <property type="entry name" value="PAC"/>
    <property type="match status" value="1"/>
</dbReference>
<feature type="domain" description="PAS" evidence="7">
    <location>
        <begin position="189"/>
        <end position="264"/>
    </location>
</feature>
<dbReference type="Gene3D" id="3.40.50.2300">
    <property type="match status" value="2"/>
</dbReference>
<dbReference type="SMART" id="SM00388">
    <property type="entry name" value="HisKA"/>
    <property type="match status" value="1"/>
</dbReference>
<dbReference type="Pfam" id="PF08447">
    <property type="entry name" value="PAS_3"/>
    <property type="match status" value="1"/>
</dbReference>
<organism evidence="9 10">
    <name type="scientific">Microvirga arsenatis</name>
    <dbReference type="NCBI Taxonomy" id="2692265"/>
    <lineage>
        <taxon>Bacteria</taxon>
        <taxon>Pseudomonadati</taxon>
        <taxon>Pseudomonadota</taxon>
        <taxon>Alphaproteobacteria</taxon>
        <taxon>Hyphomicrobiales</taxon>
        <taxon>Methylobacteriaceae</taxon>
        <taxon>Microvirga</taxon>
    </lineage>
</organism>
<dbReference type="InterPro" id="IPR001610">
    <property type="entry name" value="PAC"/>
</dbReference>
<dbReference type="Pfam" id="PF02518">
    <property type="entry name" value="HATPase_c"/>
    <property type="match status" value="1"/>
</dbReference>
<dbReference type="SMART" id="SM00091">
    <property type="entry name" value="PAS"/>
    <property type="match status" value="1"/>
</dbReference>